<comment type="caution">
    <text evidence="7">The sequence shown here is derived from an EMBL/GenBank/DDBJ whole genome shotgun (WGS) entry which is preliminary data.</text>
</comment>
<dbReference type="Proteomes" id="UP000824540">
    <property type="component" value="Unassembled WGS sequence"/>
</dbReference>
<dbReference type="Pfam" id="PF07681">
    <property type="entry name" value="DoxX"/>
    <property type="match status" value="1"/>
</dbReference>
<comment type="similarity">
    <text evidence="2">Belongs to the DoxX family.</text>
</comment>
<dbReference type="InterPro" id="IPR032808">
    <property type="entry name" value="DoxX"/>
</dbReference>
<dbReference type="EMBL" id="JAFBMS010000206">
    <property type="protein sequence ID" value="KAG9333321.1"/>
    <property type="molecule type" value="Genomic_DNA"/>
</dbReference>
<keyword evidence="4 6" id="KW-1133">Transmembrane helix</keyword>
<comment type="subcellular location">
    <subcellularLocation>
        <location evidence="1">Membrane</location>
        <topology evidence="1">Multi-pass membrane protein</topology>
    </subcellularLocation>
</comment>
<evidence type="ECO:0000256" key="6">
    <source>
        <dbReference type="SAM" id="Phobius"/>
    </source>
</evidence>
<dbReference type="InterPro" id="IPR040399">
    <property type="entry name" value="TMEM35A/B"/>
</dbReference>
<dbReference type="PANTHER" id="PTHR13163:SF2">
    <property type="entry name" value="TRANSMEMBRANE PROTEIN 35B"/>
    <property type="match status" value="1"/>
</dbReference>
<evidence type="ECO:0000256" key="2">
    <source>
        <dbReference type="ARBA" id="ARBA00006679"/>
    </source>
</evidence>
<sequence>LEYSVDLKHARFESCALSKKQRHRCRASCHNAPLFLRPPPLFRPQTVTTMALVFTALRVLLGVVFALAGAVKLTDKISADVYALMRSQFVEFSSVFPLRIVGVEPDPMQYLVATGWVELVCGVLLAFGPRILQEISNLVLSIVMMVAIFTLLKLQEPLYMCCPAAVFLGLLLLLAIRGRSGPPAKSKTK</sequence>
<dbReference type="OrthoDB" id="432685at2759"/>
<proteinExistence type="inferred from homology"/>
<evidence type="ECO:0000256" key="3">
    <source>
        <dbReference type="ARBA" id="ARBA00022692"/>
    </source>
</evidence>
<protein>
    <recommendedName>
        <fullName evidence="9">Transmembrane protein 35B</fullName>
    </recommendedName>
</protein>
<organism evidence="7 8">
    <name type="scientific">Albula glossodonta</name>
    <name type="common">roundjaw bonefish</name>
    <dbReference type="NCBI Taxonomy" id="121402"/>
    <lineage>
        <taxon>Eukaryota</taxon>
        <taxon>Metazoa</taxon>
        <taxon>Chordata</taxon>
        <taxon>Craniata</taxon>
        <taxon>Vertebrata</taxon>
        <taxon>Euteleostomi</taxon>
        <taxon>Actinopterygii</taxon>
        <taxon>Neopterygii</taxon>
        <taxon>Teleostei</taxon>
        <taxon>Albuliformes</taxon>
        <taxon>Albulidae</taxon>
        <taxon>Albula</taxon>
    </lineage>
</organism>
<evidence type="ECO:0008006" key="9">
    <source>
        <dbReference type="Google" id="ProtNLM"/>
    </source>
</evidence>
<evidence type="ECO:0000256" key="4">
    <source>
        <dbReference type="ARBA" id="ARBA00022989"/>
    </source>
</evidence>
<name>A0A8T2N497_9TELE</name>
<evidence type="ECO:0000256" key="5">
    <source>
        <dbReference type="ARBA" id="ARBA00023136"/>
    </source>
</evidence>
<gene>
    <name evidence="7" type="ORF">JZ751_012854</name>
</gene>
<keyword evidence="3 6" id="KW-0812">Transmembrane</keyword>
<keyword evidence="5 6" id="KW-0472">Membrane</keyword>
<evidence type="ECO:0000256" key="1">
    <source>
        <dbReference type="ARBA" id="ARBA00004141"/>
    </source>
</evidence>
<dbReference type="GO" id="GO:0016020">
    <property type="term" value="C:membrane"/>
    <property type="evidence" value="ECO:0007669"/>
    <property type="project" value="UniProtKB-SubCell"/>
</dbReference>
<accession>A0A8T2N497</accession>
<evidence type="ECO:0000313" key="8">
    <source>
        <dbReference type="Proteomes" id="UP000824540"/>
    </source>
</evidence>
<reference evidence="7" key="1">
    <citation type="thesis" date="2021" institute="BYU ScholarsArchive" country="Provo, UT, USA">
        <title>Applications of and Algorithms for Genome Assembly and Genomic Analyses with an Emphasis on Marine Teleosts.</title>
        <authorList>
            <person name="Pickett B.D."/>
        </authorList>
    </citation>
    <scope>NUCLEOTIDE SEQUENCE</scope>
    <source>
        <strain evidence="7">HI-2016</strain>
    </source>
</reference>
<evidence type="ECO:0000313" key="7">
    <source>
        <dbReference type="EMBL" id="KAG9333321.1"/>
    </source>
</evidence>
<keyword evidence="8" id="KW-1185">Reference proteome</keyword>
<feature type="transmembrane region" description="Helical" evidence="6">
    <location>
        <begin position="135"/>
        <end position="151"/>
    </location>
</feature>
<dbReference type="AlphaFoldDB" id="A0A8T2N497"/>
<dbReference type="PANTHER" id="PTHR13163">
    <property type="entry name" value="SPINAL CORD EXPRESSION PROTEIN 4"/>
    <property type="match status" value="1"/>
</dbReference>
<feature type="transmembrane region" description="Helical" evidence="6">
    <location>
        <begin position="47"/>
        <end position="71"/>
    </location>
</feature>
<feature type="non-terminal residue" evidence="7">
    <location>
        <position position="1"/>
    </location>
</feature>
<feature type="transmembrane region" description="Helical" evidence="6">
    <location>
        <begin position="157"/>
        <end position="176"/>
    </location>
</feature>